<accession>A0A4S5BU52</accession>
<keyword evidence="3" id="KW-1185">Reference proteome</keyword>
<dbReference type="PANTHER" id="PTHR47197">
    <property type="entry name" value="PROTEIN NIRF"/>
    <property type="match status" value="1"/>
</dbReference>
<gene>
    <name evidence="2" type="ORF">E8K88_09295</name>
</gene>
<dbReference type="AlphaFoldDB" id="A0A4S5BU52"/>
<name>A0A4S5BU52_9BURK</name>
<evidence type="ECO:0000256" key="1">
    <source>
        <dbReference type="SAM" id="SignalP"/>
    </source>
</evidence>
<dbReference type="InterPro" id="IPR015943">
    <property type="entry name" value="WD40/YVTN_repeat-like_dom_sf"/>
</dbReference>
<reference evidence="2 3" key="1">
    <citation type="submission" date="2019-04" db="EMBL/GenBank/DDBJ databases">
        <title>Lampropedia sp YIM MLB12 draf genome.</title>
        <authorList>
            <person name="Wang Y.-X."/>
        </authorList>
    </citation>
    <scope>NUCLEOTIDE SEQUENCE [LARGE SCALE GENOMIC DNA]</scope>
    <source>
        <strain evidence="2 3">YIM MLB12</strain>
    </source>
</reference>
<dbReference type="PANTHER" id="PTHR47197:SF3">
    <property type="entry name" value="DIHYDRO-HEME D1 DEHYDROGENASE"/>
    <property type="match status" value="1"/>
</dbReference>
<comment type="caution">
    <text evidence="2">The sequence shown here is derived from an EMBL/GenBank/DDBJ whole genome shotgun (WGS) entry which is preliminary data.</text>
</comment>
<proteinExistence type="predicted"/>
<evidence type="ECO:0000313" key="2">
    <source>
        <dbReference type="EMBL" id="THJ33468.1"/>
    </source>
</evidence>
<dbReference type="Proteomes" id="UP000306236">
    <property type="component" value="Unassembled WGS sequence"/>
</dbReference>
<dbReference type="InterPro" id="IPR051200">
    <property type="entry name" value="Host-pathogen_enzymatic-act"/>
</dbReference>
<organism evidence="2 3">
    <name type="scientific">Lampropedia aestuarii</name>
    <dbReference type="NCBI Taxonomy" id="2562762"/>
    <lineage>
        <taxon>Bacteria</taxon>
        <taxon>Pseudomonadati</taxon>
        <taxon>Pseudomonadota</taxon>
        <taxon>Betaproteobacteria</taxon>
        <taxon>Burkholderiales</taxon>
        <taxon>Comamonadaceae</taxon>
        <taxon>Lampropedia</taxon>
    </lineage>
</organism>
<keyword evidence="1" id="KW-0732">Signal</keyword>
<dbReference type="OrthoDB" id="7258407at2"/>
<dbReference type="SUPFAM" id="SSF51004">
    <property type="entry name" value="C-terminal (heme d1) domain of cytochrome cd1-nitrite reductase"/>
    <property type="match status" value="1"/>
</dbReference>
<dbReference type="Gene3D" id="2.130.10.10">
    <property type="entry name" value="YVTN repeat-like/Quinoprotein amine dehydrogenase"/>
    <property type="match status" value="1"/>
</dbReference>
<dbReference type="InterPro" id="IPR011048">
    <property type="entry name" value="Haem_d1_sf"/>
</dbReference>
<feature type="signal peptide" evidence="1">
    <location>
        <begin position="1"/>
        <end position="23"/>
    </location>
</feature>
<sequence>MTKLLLTKRAPVWLLALSCLALAACTSTGATQSVFAPSTSTSTQLGTAAPVQQQAIAPSLYELAYSANQNALFVASAGGFGPDAPASQLLRLDPQTLAVQAHTELPLRGFGVALDDAANRLYVGNGLEGSITVLDTRTLQPIGVIALAETITGSDGKEKFAHHFRQLVLDSANQRLYAPGFSGTDSALYVVNTDQLAVEKVIPGLGPVTTGVALDAQGKRLFLSNLRGNLYEVSTTDLSITKAYQVAADQLINLAFDAASGRLFATDQGLAAINERRQKNEPTFTPTPGNRLIEFNPNTGAIIQSAPTGLGPIALLVDPASKHLFVTNRGSGSVTVHNAKDLAVEQTIALKDHPNSLSYNPAQQVLFVSVKNGQGSAKGADESVARIAFQ</sequence>
<feature type="chain" id="PRO_5020186897" evidence="1">
    <location>
        <begin position="24"/>
        <end position="390"/>
    </location>
</feature>
<dbReference type="RefSeq" id="WP_136406393.1">
    <property type="nucleotide sequence ID" value="NZ_SSWX01000010.1"/>
</dbReference>
<evidence type="ECO:0000313" key="3">
    <source>
        <dbReference type="Proteomes" id="UP000306236"/>
    </source>
</evidence>
<dbReference type="PROSITE" id="PS51257">
    <property type="entry name" value="PROKAR_LIPOPROTEIN"/>
    <property type="match status" value="1"/>
</dbReference>
<protein>
    <submittedName>
        <fullName evidence="2">YncE family protein</fullName>
    </submittedName>
</protein>
<dbReference type="EMBL" id="SSWX01000010">
    <property type="protein sequence ID" value="THJ33468.1"/>
    <property type="molecule type" value="Genomic_DNA"/>
</dbReference>